<dbReference type="InterPro" id="IPR052459">
    <property type="entry name" value="TNFRSF_decoy_receptor"/>
</dbReference>
<dbReference type="Pfam" id="PF00020">
    <property type="entry name" value="TNFR_c6"/>
    <property type="match status" value="4"/>
</dbReference>
<evidence type="ECO:0000256" key="7">
    <source>
        <dbReference type="ARBA" id="ARBA00023180"/>
    </source>
</evidence>
<reference evidence="11" key="3">
    <citation type="submission" date="2025-08" db="UniProtKB">
        <authorList>
            <consortium name="Ensembl"/>
        </authorList>
    </citation>
    <scope>IDENTIFICATION</scope>
</reference>
<sequence>MLFVVAMLAVLTARAAGDRRRRPDPTIGYEDPETGHELKCTLCPAGTRAKAPCTRTQPTDCAPCRPGYYTKHRNFLDRCLPCRAPCDHNQRERQECTPTTDRVCGCAPGYYWRAEQCMRHTRCAPGFGAKRNGTEHQDTECTKCPHGTFSEGNSEHAQCISHTGCTSPQFKVLQGTSWHDDICASCTQLSNGGHTALLRDHLPKFFVHENMKVRKLKKIVRFLGKQTQTRRLKLKDATSRQLIQYITDLTKAQDEELWKLPEMMESLQLHKTAKKLKKICTDLVNSSNCK</sequence>
<proteinExistence type="predicted"/>
<dbReference type="GO" id="GO:0006915">
    <property type="term" value="P:apoptotic process"/>
    <property type="evidence" value="ECO:0007669"/>
    <property type="project" value="UniProtKB-KW"/>
</dbReference>
<dbReference type="Pfam" id="PF21733">
    <property type="entry name" value="Death_3"/>
    <property type="match status" value="1"/>
</dbReference>
<evidence type="ECO:0000256" key="9">
    <source>
        <dbReference type="SAM" id="SignalP"/>
    </source>
</evidence>
<evidence type="ECO:0000256" key="1">
    <source>
        <dbReference type="ARBA" id="ARBA00004613"/>
    </source>
</evidence>
<keyword evidence="7" id="KW-0325">Glycoprotein</keyword>
<dbReference type="InterPro" id="IPR001368">
    <property type="entry name" value="TNFR/NGFR_Cys_rich_reg"/>
</dbReference>
<dbReference type="Ensembl" id="ENSAMXT00000042834.1">
    <property type="protein sequence ID" value="ENSAMXP00000043630.1"/>
    <property type="gene ID" value="ENSAMXG00000040250.1"/>
</dbReference>
<evidence type="ECO:0000256" key="6">
    <source>
        <dbReference type="ARBA" id="ARBA00023157"/>
    </source>
</evidence>
<dbReference type="PROSITE" id="PS50050">
    <property type="entry name" value="TNFR_NGFR_2"/>
    <property type="match status" value="1"/>
</dbReference>
<evidence type="ECO:0000259" key="10">
    <source>
        <dbReference type="PROSITE" id="PS50050"/>
    </source>
</evidence>
<dbReference type="Gene3D" id="2.10.50.10">
    <property type="entry name" value="Tumor Necrosis Factor Receptor, subunit A, domain 2"/>
    <property type="match status" value="3"/>
</dbReference>
<evidence type="ECO:0000256" key="3">
    <source>
        <dbReference type="ARBA" id="ARBA00022703"/>
    </source>
</evidence>
<feature type="domain" description="TNFR-Cys" evidence="10">
    <location>
        <begin position="63"/>
        <end position="104"/>
    </location>
</feature>
<dbReference type="GO" id="GO:0005576">
    <property type="term" value="C:extracellular region"/>
    <property type="evidence" value="ECO:0007669"/>
    <property type="project" value="UniProtKB-SubCell"/>
</dbReference>
<dbReference type="Bgee" id="ENSAMXG00000040250">
    <property type="expression patterns" value="Expressed in intestine and 6 other cell types or tissues"/>
</dbReference>
<dbReference type="STRING" id="7994.ENSAMXP00000043630"/>
<comment type="subcellular location">
    <subcellularLocation>
        <location evidence="1">Secreted</location>
    </subcellularLocation>
</comment>
<evidence type="ECO:0000313" key="11">
    <source>
        <dbReference type="Ensembl" id="ENSAMXP00000043630.1"/>
    </source>
</evidence>
<dbReference type="GeneTree" id="ENSGT00940000162635"/>
<keyword evidence="6 8" id="KW-1015">Disulfide bond</keyword>
<feature type="repeat" description="TNFR-Cys" evidence="8">
    <location>
        <begin position="63"/>
        <end position="104"/>
    </location>
</feature>
<name>A0A3B1JP77_ASTMX</name>
<keyword evidence="2" id="KW-0964">Secreted</keyword>
<keyword evidence="3" id="KW-0053">Apoptosis</keyword>
<dbReference type="SUPFAM" id="SSF57586">
    <property type="entry name" value="TNF receptor-like"/>
    <property type="match status" value="2"/>
</dbReference>
<protein>
    <recommendedName>
        <fullName evidence="10">TNFR-Cys domain-containing protein</fullName>
    </recommendedName>
</protein>
<feature type="disulfide bond" evidence="8">
    <location>
        <begin position="86"/>
        <end position="104"/>
    </location>
</feature>
<dbReference type="InterPro" id="IPR048522">
    <property type="entry name" value="Death_3_fish"/>
</dbReference>
<dbReference type="AlphaFoldDB" id="A0A3B1JP77"/>
<evidence type="ECO:0000256" key="4">
    <source>
        <dbReference type="ARBA" id="ARBA00022729"/>
    </source>
</evidence>
<comment type="caution">
    <text evidence="8">Lacks conserved residue(s) required for the propagation of feature annotation.</text>
</comment>
<evidence type="ECO:0000256" key="5">
    <source>
        <dbReference type="ARBA" id="ARBA00022737"/>
    </source>
</evidence>
<evidence type="ECO:0000313" key="12">
    <source>
        <dbReference type="Proteomes" id="UP000018467"/>
    </source>
</evidence>
<dbReference type="InParanoid" id="A0A3B1JP77"/>
<feature type="chain" id="PRO_5017436598" description="TNFR-Cys domain-containing protein" evidence="9">
    <location>
        <begin position="18"/>
        <end position="290"/>
    </location>
</feature>
<reference evidence="12" key="1">
    <citation type="submission" date="2013-03" db="EMBL/GenBank/DDBJ databases">
        <authorList>
            <person name="Jeffery W."/>
            <person name="Warren W."/>
            <person name="Wilson R.K."/>
        </authorList>
    </citation>
    <scope>NUCLEOTIDE SEQUENCE</scope>
    <source>
        <strain evidence="12">female</strain>
    </source>
</reference>
<dbReference type="PANTHER" id="PTHR23097:SF181">
    <property type="entry name" value="CASPASE-8-LIKE"/>
    <property type="match status" value="1"/>
</dbReference>
<feature type="signal peptide" evidence="9">
    <location>
        <begin position="1"/>
        <end position="17"/>
    </location>
</feature>
<accession>A0A3B1JP77</accession>
<keyword evidence="12" id="KW-1185">Reference proteome</keyword>
<organism evidence="11 12">
    <name type="scientific">Astyanax mexicanus</name>
    <name type="common">Blind cave fish</name>
    <name type="synonym">Astyanax fasciatus mexicanus</name>
    <dbReference type="NCBI Taxonomy" id="7994"/>
    <lineage>
        <taxon>Eukaryota</taxon>
        <taxon>Metazoa</taxon>
        <taxon>Chordata</taxon>
        <taxon>Craniata</taxon>
        <taxon>Vertebrata</taxon>
        <taxon>Euteleostomi</taxon>
        <taxon>Actinopterygii</taxon>
        <taxon>Neopterygii</taxon>
        <taxon>Teleostei</taxon>
        <taxon>Ostariophysi</taxon>
        <taxon>Characiformes</taxon>
        <taxon>Characoidei</taxon>
        <taxon>Acestrorhamphidae</taxon>
        <taxon>Acestrorhamphinae</taxon>
        <taxon>Astyanax</taxon>
    </lineage>
</organism>
<reference evidence="11" key="4">
    <citation type="submission" date="2025-09" db="UniProtKB">
        <authorList>
            <consortium name="Ensembl"/>
        </authorList>
    </citation>
    <scope>IDENTIFICATION</scope>
</reference>
<keyword evidence="4 9" id="KW-0732">Signal</keyword>
<dbReference type="SMART" id="SM00208">
    <property type="entry name" value="TNFR"/>
    <property type="match status" value="4"/>
</dbReference>
<feature type="disulfide bond" evidence="8">
    <location>
        <begin position="64"/>
        <end position="79"/>
    </location>
</feature>
<reference evidence="12" key="2">
    <citation type="journal article" date="2014" name="Nat. Commun.">
        <title>The cavefish genome reveals candidate genes for eye loss.</title>
        <authorList>
            <person name="McGaugh S.E."/>
            <person name="Gross J.B."/>
            <person name="Aken B."/>
            <person name="Blin M."/>
            <person name="Borowsky R."/>
            <person name="Chalopin D."/>
            <person name="Hinaux H."/>
            <person name="Jeffery W.R."/>
            <person name="Keene A."/>
            <person name="Ma L."/>
            <person name="Minx P."/>
            <person name="Murphy D."/>
            <person name="O'Quin K.E."/>
            <person name="Retaux S."/>
            <person name="Rohner N."/>
            <person name="Searle S.M."/>
            <person name="Stahl B.A."/>
            <person name="Tabin C."/>
            <person name="Volff J.N."/>
            <person name="Yoshizawa M."/>
            <person name="Warren W.C."/>
        </authorList>
    </citation>
    <scope>NUCLEOTIDE SEQUENCE [LARGE SCALE GENOMIC DNA]</scope>
    <source>
        <strain evidence="12">female</strain>
    </source>
</reference>
<dbReference type="Proteomes" id="UP000018467">
    <property type="component" value="Unassembled WGS sequence"/>
</dbReference>
<evidence type="ECO:0000256" key="8">
    <source>
        <dbReference type="PROSITE-ProRule" id="PRU00206"/>
    </source>
</evidence>
<evidence type="ECO:0000256" key="2">
    <source>
        <dbReference type="ARBA" id="ARBA00022525"/>
    </source>
</evidence>
<dbReference type="PANTHER" id="PTHR23097">
    <property type="entry name" value="TUMOR NECROSIS FACTOR RECEPTOR SUPERFAMILY MEMBER"/>
    <property type="match status" value="1"/>
</dbReference>
<keyword evidence="5" id="KW-0677">Repeat</keyword>